<dbReference type="Proteomes" id="UP000252800">
    <property type="component" value="Unassembled WGS sequence"/>
</dbReference>
<dbReference type="SUPFAM" id="SSF48208">
    <property type="entry name" value="Six-hairpin glycosidases"/>
    <property type="match status" value="1"/>
</dbReference>
<reference evidence="3" key="4">
    <citation type="submission" date="2023-12" db="EMBL/GenBank/DDBJ databases">
        <title>Molecular genomic analyses of Enterococcus cecorum from sepsis oubreaks in broilers.</title>
        <authorList>
            <person name="Rhoads D."/>
            <person name="Alrubaye A."/>
        </authorList>
    </citation>
    <scope>NUCLEOTIDE SEQUENCE</scope>
    <source>
        <strain evidence="3">1755</strain>
    </source>
</reference>
<dbReference type="Gene3D" id="2.70.98.10">
    <property type="match status" value="1"/>
</dbReference>
<reference evidence="6" key="2">
    <citation type="submission" date="2017-04" db="EMBL/GenBank/DDBJ databases">
        <title>Function of individual gut microbiota members based on whole genome sequencing of pure cultures obtained from chicken caecum.</title>
        <authorList>
            <person name="Medvecky M."/>
            <person name="Cejkova D."/>
            <person name="Polansky O."/>
            <person name="Karasova D."/>
            <person name="Kubasova T."/>
            <person name="Cizek A."/>
            <person name="Rychlik I."/>
        </authorList>
    </citation>
    <scope>NUCLEOTIDE SEQUENCE [LARGE SCALE GENOMIC DNA]</scope>
    <source>
        <strain evidence="6">An144</strain>
    </source>
</reference>
<dbReference type="InterPro" id="IPR008928">
    <property type="entry name" value="6-hairpin_glycosidase_sf"/>
</dbReference>
<sequence length="714" mass="82615">MINKIDTRHGTANQQSFSNGNCLPYTGVPFGMNYFSIQTSNERGSWWFHPEEHIFQGYRLTHQPSPWMGDFSHLLLTPFSGELTDPSIFKVQSSYRPDEALFKPFEINISQLRYQISSKLVPSMYGAILEINYTHSKNGLLLTLPGLKKYKQLNEHELVISIVNFSDCEDLDFTFYLSLHFDNPFQNIECFTSDDENDYLIIHFENINHQILHLGTSFICFDQAILNRKREQHLHIDHFRNSSVNQWKQYFDKFQVEFSDSNHEKTFYHNLYRLLLFPQTFYEINDEGNKIHYDTTSKSIKSGILYTNNGFWDTYKTVYPLFSLFLREKYEEILEGILNSYKEAGFLPKWLSPDERGLMPGTLIDAVIADAAVKGIKLELMPDFLNAMIKSATTQSKSKKYGRQGALEYLKYGYVPSNFSESVNHTLDYAYSDYCISKVADVLGMKEVSQYYADQSLNYKNIFDKEHKFMRAKDINGQFRTDFSPISWGKDYAEGSAWQSSFAVYQDFNGLISIFGGKEAFTEKLINLCNQEPIFDVGGYGYEIHEMSEMAAVDFGQLAISNQPSFHYPFLFNYIGKPEMAQPLIKNLLTQCFNASYRAYPGDEDNGSMAGWYIFNALGFYPVTPGSGEYVIGMPLIKEAHLKLSSGNILTIRTNKNKPQHQFIHEIYLKDKRYQKLYFTHNELMEGGEIFFELGTVPHPKKYQKSDLPFSLSK</sequence>
<evidence type="ECO:0000259" key="2">
    <source>
        <dbReference type="Pfam" id="PF17678"/>
    </source>
</evidence>
<keyword evidence="3" id="KW-0326">Glycosidase</keyword>
<name>A0A0I9WS03_9ENTE</name>
<dbReference type="NCBIfam" id="TIGR01180">
    <property type="entry name" value="aman2_put"/>
    <property type="match status" value="1"/>
</dbReference>
<evidence type="ECO:0000313" key="6">
    <source>
        <dbReference type="Proteomes" id="UP000196074"/>
    </source>
</evidence>
<protein>
    <submittedName>
        <fullName evidence="5">Alpha-1,2-mannosidase</fullName>
    </submittedName>
    <submittedName>
        <fullName evidence="4">Alpha-mannosidase</fullName>
    </submittedName>
    <submittedName>
        <fullName evidence="3">GH92 family glycosyl hydrolase</fullName>
        <ecNumber evidence="3">3.2.1.-</ecNumber>
    </submittedName>
</protein>
<dbReference type="PANTHER" id="PTHR12143:SF43">
    <property type="entry name" value="PUTATIVE-RELATED"/>
    <property type="match status" value="1"/>
</dbReference>
<dbReference type="RefSeq" id="WP_016251008.1">
    <property type="nucleotide sequence ID" value="NZ_AP035890.1"/>
</dbReference>
<dbReference type="GO" id="GO:0030246">
    <property type="term" value="F:carbohydrate binding"/>
    <property type="evidence" value="ECO:0007669"/>
    <property type="project" value="InterPro"/>
</dbReference>
<dbReference type="InterPro" id="IPR041371">
    <property type="entry name" value="GH92_N"/>
</dbReference>
<evidence type="ECO:0000313" key="3">
    <source>
        <dbReference type="EMBL" id="MDZ5597048.1"/>
    </source>
</evidence>
<evidence type="ECO:0000313" key="8">
    <source>
        <dbReference type="Proteomes" id="UP001290582"/>
    </source>
</evidence>
<dbReference type="PANTHER" id="PTHR12143">
    <property type="entry name" value="PEPTIDE N-GLYCANASE PNGASE -RELATED"/>
    <property type="match status" value="1"/>
</dbReference>
<accession>A0A0I9WS03</accession>
<dbReference type="InterPro" id="IPR014718">
    <property type="entry name" value="GH-type_carb-bd"/>
</dbReference>
<feature type="domain" description="Glycosyl hydrolase family 92" evidence="1">
    <location>
        <begin position="223"/>
        <end position="695"/>
    </location>
</feature>
<evidence type="ECO:0000313" key="7">
    <source>
        <dbReference type="Proteomes" id="UP000252800"/>
    </source>
</evidence>
<reference evidence="4" key="3">
    <citation type="journal article" date="2018" name="BMC Genomics">
        <title>Whole genome sequencing and function prediction of 133 gut anaerobes isolated from chicken caecum in pure cultures.</title>
        <authorList>
            <person name="Medvecky M."/>
            <person name="Cejkova D."/>
            <person name="Polansky O."/>
            <person name="Karasova D."/>
            <person name="Kubasova T."/>
            <person name="Cizek A."/>
            <person name="Rychlik I."/>
        </authorList>
    </citation>
    <scope>NUCLEOTIDE SEQUENCE</scope>
    <source>
        <strain evidence="4">An144</strain>
    </source>
</reference>
<dbReference type="EC" id="3.2.1.-" evidence="3"/>
<dbReference type="Pfam" id="PF17678">
    <property type="entry name" value="Glyco_hydro_92N"/>
    <property type="match status" value="1"/>
</dbReference>
<evidence type="ECO:0000259" key="1">
    <source>
        <dbReference type="Pfam" id="PF07971"/>
    </source>
</evidence>
<dbReference type="Pfam" id="PF07971">
    <property type="entry name" value="Glyco_hydro_92"/>
    <property type="match status" value="1"/>
</dbReference>
<keyword evidence="3" id="KW-0378">Hydrolase</keyword>
<dbReference type="GO" id="GO:0000224">
    <property type="term" value="F:peptide-N4-(N-acetyl-beta-glucosaminyl)asparagine amidase activity"/>
    <property type="evidence" value="ECO:0007669"/>
    <property type="project" value="TreeGrafter"/>
</dbReference>
<dbReference type="GeneID" id="60872373"/>
<proteinExistence type="predicted"/>
<dbReference type="InterPro" id="IPR050883">
    <property type="entry name" value="PNGase"/>
</dbReference>
<reference evidence="5 7" key="1">
    <citation type="submission" date="2015-06" db="EMBL/GenBank/DDBJ databases">
        <title>The Genome Sequence of Enterococcus cecorum 170AEA1.</title>
        <authorList>
            <consortium name="The Broad Institute Genomics Platform"/>
            <consortium name="The Broad Institute Genome Sequencing Center for Infectious Disease"/>
            <person name="Earl A.M."/>
            <person name="Van Tyne D."/>
            <person name="Lebreton F."/>
            <person name="Saavedra J.T."/>
            <person name="Gilmore M.S."/>
            <person name="Manson McGuire A."/>
            <person name="Clock S."/>
            <person name="Crupain M."/>
            <person name="Rangan U."/>
            <person name="Young S."/>
            <person name="Abouelleil A."/>
            <person name="Cao P."/>
            <person name="Chapman S.B."/>
            <person name="Griggs A."/>
            <person name="Priest M."/>
            <person name="Shea T."/>
            <person name="Wortman J."/>
            <person name="Nusbaum C."/>
            <person name="Birren B."/>
        </authorList>
    </citation>
    <scope>NUCLEOTIDE SEQUENCE [LARGE SCALE GENOMIC DNA]</scope>
    <source>
        <strain evidence="5 7">170AEA1</strain>
    </source>
</reference>
<dbReference type="EMBL" id="NFLC01000002">
    <property type="protein sequence ID" value="OUQ11671.1"/>
    <property type="molecule type" value="Genomic_DNA"/>
</dbReference>
<dbReference type="GO" id="GO:0016798">
    <property type="term" value="F:hydrolase activity, acting on glycosyl bonds"/>
    <property type="evidence" value="ECO:0007669"/>
    <property type="project" value="UniProtKB-KW"/>
</dbReference>
<dbReference type="Proteomes" id="UP001290582">
    <property type="component" value="Unassembled WGS sequence"/>
</dbReference>
<dbReference type="Gene3D" id="1.20.1610.10">
    <property type="entry name" value="alpha-1,2-mannosidases domains"/>
    <property type="match status" value="1"/>
</dbReference>
<dbReference type="GO" id="GO:0005829">
    <property type="term" value="C:cytosol"/>
    <property type="evidence" value="ECO:0007669"/>
    <property type="project" value="TreeGrafter"/>
</dbReference>
<dbReference type="EMBL" id="JAXOGL010000002">
    <property type="protein sequence ID" value="MDZ5597048.1"/>
    <property type="molecule type" value="Genomic_DNA"/>
</dbReference>
<organism evidence="3 8">
    <name type="scientific">Enterococcus cecorum</name>
    <dbReference type="NCBI Taxonomy" id="44008"/>
    <lineage>
        <taxon>Bacteria</taxon>
        <taxon>Bacillati</taxon>
        <taxon>Bacillota</taxon>
        <taxon>Bacilli</taxon>
        <taxon>Lactobacillales</taxon>
        <taxon>Enterococcaceae</taxon>
        <taxon>Enterococcus</taxon>
    </lineage>
</organism>
<feature type="domain" description="Glycosyl hydrolase family 92 N-terminal" evidence="2">
    <location>
        <begin position="5"/>
        <end position="196"/>
    </location>
</feature>
<dbReference type="InterPro" id="IPR005887">
    <property type="entry name" value="GH92_a_mannosidase_put"/>
</dbReference>
<dbReference type="Gene3D" id="3.30.2080.10">
    <property type="entry name" value="GH92 mannosidase domain"/>
    <property type="match status" value="1"/>
</dbReference>
<dbReference type="Gene3D" id="1.20.1050.60">
    <property type="entry name" value="alpha-1,2-mannosidase"/>
    <property type="match status" value="1"/>
</dbReference>
<evidence type="ECO:0000313" key="4">
    <source>
        <dbReference type="EMBL" id="OUQ11671.1"/>
    </source>
</evidence>
<evidence type="ECO:0000313" key="5">
    <source>
        <dbReference type="EMBL" id="RBR31840.1"/>
    </source>
</evidence>
<dbReference type="Proteomes" id="UP000196074">
    <property type="component" value="Unassembled WGS sequence"/>
</dbReference>
<dbReference type="GO" id="GO:0005975">
    <property type="term" value="P:carbohydrate metabolic process"/>
    <property type="evidence" value="ECO:0007669"/>
    <property type="project" value="InterPro"/>
</dbReference>
<gene>
    <name evidence="4" type="ORF">B5E88_02080</name>
    <name evidence="5" type="ORF">EB18_00263</name>
    <name evidence="3" type="ORF">U1294_02245</name>
</gene>
<dbReference type="GO" id="GO:0006516">
    <property type="term" value="P:glycoprotein catabolic process"/>
    <property type="evidence" value="ECO:0007669"/>
    <property type="project" value="TreeGrafter"/>
</dbReference>
<dbReference type="EMBL" id="LEOY01000002">
    <property type="protein sequence ID" value="RBR31840.1"/>
    <property type="molecule type" value="Genomic_DNA"/>
</dbReference>
<dbReference type="AlphaFoldDB" id="A0A0I9WS03"/>
<dbReference type="InterPro" id="IPR012939">
    <property type="entry name" value="Glyco_hydro_92"/>
</dbReference>
<comment type="caution">
    <text evidence="3">The sequence shown here is derived from an EMBL/GenBank/DDBJ whole genome shotgun (WGS) entry which is preliminary data.</text>
</comment>